<sequence length="87" mass="9768">MPSWNPFLHLKAYGSSDEDDLKEQAPGVDDKGGASSEEEIGEGEIEEEEEEAGALKNNGEFKDEEPLNRYLALHFLTAWNNDTTWQP</sequence>
<comment type="caution">
    <text evidence="2">The sequence shown here is derived from an EMBL/GenBank/DDBJ whole genome shotgun (WGS) entry which is preliminary data.</text>
</comment>
<dbReference type="Proteomes" id="UP001498398">
    <property type="component" value="Unassembled WGS sequence"/>
</dbReference>
<evidence type="ECO:0000313" key="3">
    <source>
        <dbReference type="Proteomes" id="UP001498398"/>
    </source>
</evidence>
<reference evidence="2 3" key="1">
    <citation type="submission" date="2024-01" db="EMBL/GenBank/DDBJ databases">
        <title>A draft genome for the cacao thread blight pathogen Marasmiellus scandens.</title>
        <authorList>
            <person name="Baruah I.K."/>
            <person name="Leung J."/>
            <person name="Bukari Y."/>
            <person name="Amoako-Attah I."/>
            <person name="Meinhardt L.W."/>
            <person name="Bailey B.A."/>
            <person name="Cohen S.P."/>
        </authorList>
    </citation>
    <scope>NUCLEOTIDE SEQUENCE [LARGE SCALE GENOMIC DNA]</scope>
    <source>
        <strain evidence="2 3">GH-19</strain>
    </source>
</reference>
<feature type="region of interest" description="Disordered" evidence="1">
    <location>
        <begin position="1"/>
        <end position="62"/>
    </location>
</feature>
<feature type="compositionally biased region" description="Acidic residues" evidence="1">
    <location>
        <begin position="36"/>
        <end position="52"/>
    </location>
</feature>
<gene>
    <name evidence="2" type="ORF">VKT23_016656</name>
</gene>
<name>A0ABR1IX35_9AGAR</name>
<evidence type="ECO:0000313" key="2">
    <source>
        <dbReference type="EMBL" id="KAK7441175.1"/>
    </source>
</evidence>
<dbReference type="EMBL" id="JBANRG010000064">
    <property type="protein sequence ID" value="KAK7441175.1"/>
    <property type="molecule type" value="Genomic_DNA"/>
</dbReference>
<proteinExistence type="predicted"/>
<organism evidence="2 3">
    <name type="scientific">Marasmiellus scandens</name>
    <dbReference type="NCBI Taxonomy" id="2682957"/>
    <lineage>
        <taxon>Eukaryota</taxon>
        <taxon>Fungi</taxon>
        <taxon>Dikarya</taxon>
        <taxon>Basidiomycota</taxon>
        <taxon>Agaricomycotina</taxon>
        <taxon>Agaricomycetes</taxon>
        <taxon>Agaricomycetidae</taxon>
        <taxon>Agaricales</taxon>
        <taxon>Marasmiineae</taxon>
        <taxon>Omphalotaceae</taxon>
        <taxon>Marasmiellus</taxon>
    </lineage>
</organism>
<protein>
    <submittedName>
        <fullName evidence="2">Uncharacterized protein</fullName>
    </submittedName>
</protein>
<keyword evidence="3" id="KW-1185">Reference proteome</keyword>
<accession>A0ABR1IX35</accession>
<evidence type="ECO:0000256" key="1">
    <source>
        <dbReference type="SAM" id="MobiDB-lite"/>
    </source>
</evidence>